<accession>A0ABU5SS00</accession>
<reference evidence="2 3" key="1">
    <citation type="submission" date="2023-12" db="EMBL/GenBank/DDBJ databases">
        <title>Baltic Sea Cyanobacteria.</title>
        <authorList>
            <person name="Delbaje E."/>
            <person name="Fewer D.P."/>
            <person name="Shishido T.K."/>
        </authorList>
    </citation>
    <scope>NUCLEOTIDE SEQUENCE [LARGE SCALE GENOMIC DNA]</scope>
    <source>
        <strain evidence="2 3">UHCC 0281</strain>
    </source>
</reference>
<comment type="caution">
    <text evidence="2">The sequence shown here is derived from an EMBL/GenBank/DDBJ whole genome shotgun (WGS) entry which is preliminary data.</text>
</comment>
<name>A0ABU5SS00_9CYAN</name>
<protein>
    <submittedName>
        <fullName evidence="2">Uncharacterized protein</fullName>
    </submittedName>
</protein>
<dbReference type="RefSeq" id="WP_323355422.1">
    <property type="nucleotide sequence ID" value="NZ_JAYGHY010000003.1"/>
</dbReference>
<evidence type="ECO:0000256" key="1">
    <source>
        <dbReference type="SAM" id="MobiDB-lite"/>
    </source>
</evidence>
<gene>
    <name evidence="2" type="ORF">VB739_01750</name>
</gene>
<evidence type="ECO:0000313" key="2">
    <source>
        <dbReference type="EMBL" id="MEA5441274.1"/>
    </source>
</evidence>
<dbReference type="Proteomes" id="UP001302329">
    <property type="component" value="Unassembled WGS sequence"/>
</dbReference>
<keyword evidence="3" id="KW-1185">Reference proteome</keyword>
<dbReference type="EMBL" id="JAYGHY010000003">
    <property type="protein sequence ID" value="MEA5441274.1"/>
    <property type="molecule type" value="Genomic_DNA"/>
</dbReference>
<organism evidence="2 3">
    <name type="scientific">Cyanobium gracile UHCC 0281</name>
    <dbReference type="NCBI Taxonomy" id="3110309"/>
    <lineage>
        <taxon>Bacteria</taxon>
        <taxon>Bacillati</taxon>
        <taxon>Cyanobacteriota</taxon>
        <taxon>Cyanophyceae</taxon>
        <taxon>Synechococcales</taxon>
        <taxon>Prochlorococcaceae</taxon>
        <taxon>Cyanobium</taxon>
    </lineage>
</organism>
<proteinExistence type="predicted"/>
<feature type="region of interest" description="Disordered" evidence="1">
    <location>
        <begin position="1"/>
        <end position="35"/>
    </location>
</feature>
<sequence length="127" mass="14433">MQDEKRRPKKVESTEAPSTKNRKERTGQHGSHSLRIGVVAKGPVRRVAEQPEVQSQERRRRRVSKTVIETYEDITGQKILLGVGSDEISGLIHSMEITDTHVSATPQSPDCCMRIRRLPTPRPEKIR</sequence>
<feature type="compositionally biased region" description="Basic and acidic residues" evidence="1">
    <location>
        <begin position="1"/>
        <end position="13"/>
    </location>
</feature>
<evidence type="ECO:0000313" key="3">
    <source>
        <dbReference type="Proteomes" id="UP001302329"/>
    </source>
</evidence>